<dbReference type="Gene3D" id="3.40.50.1820">
    <property type="entry name" value="alpha/beta hydrolase"/>
    <property type="match status" value="1"/>
</dbReference>
<dbReference type="VEuPathDB" id="ToxoDB:EPH_0059680"/>
<evidence type="ECO:0000256" key="1">
    <source>
        <dbReference type="SAM" id="MobiDB-lite"/>
    </source>
</evidence>
<dbReference type="SUPFAM" id="SSF53474">
    <property type="entry name" value="alpha/beta-Hydrolases"/>
    <property type="match status" value="1"/>
</dbReference>
<protein>
    <recommendedName>
        <fullName evidence="2">Serine aminopeptidase S33 domain-containing protein</fullName>
    </recommendedName>
</protein>
<dbReference type="EMBL" id="HG694122">
    <property type="protein sequence ID" value="CDI85671.1"/>
    <property type="molecule type" value="Genomic_DNA"/>
</dbReference>
<dbReference type="Pfam" id="PF12146">
    <property type="entry name" value="Hydrolase_4"/>
    <property type="match status" value="2"/>
</dbReference>
<evidence type="ECO:0000313" key="4">
    <source>
        <dbReference type="Proteomes" id="UP000018201"/>
    </source>
</evidence>
<dbReference type="OrthoDB" id="2498029at2759"/>
<dbReference type="InterPro" id="IPR022742">
    <property type="entry name" value="Hydrolase_4"/>
</dbReference>
<proteinExistence type="predicted"/>
<sequence>MTRRQKPRQPYPGEVLYPLDGNPEKATVANRKGLKLTIYAWRVQQPKAAVLFIHGVQTHARFEFLRHLSPDEPDLVMPAVTAGSTGAASTVATTPQIPAGGIAKESEGSKQGGKQYLRWCIYEGSWIQQLNNAGCSVYAGDLESFGLSEGWKGRRCSVERLDDLGYDVVTFAEFVSGDLTKQSQSSSNHNDNHILPPICLVGISMGGFSVIRALELMGERKHWLLLPPGVPAGGASGGAADQVKTKMAADVTAPEGSTRPGAAPGGAPEGAAADGVAADGIATDGAAANGTVAPHPTADGVSCNGCVSSESPRIVACVALAPMLAIEKASSGSFNKAIAKVSGVLSKVTPHIGAVKVPPARLRWVDVQKDEDPLVTCPLKIPCRMAAEVMAAVPRVHAEAKSIPSHLRLKIIHAREDSIVEPQGSIRFINESATHITERQLQILEGHRGHYLVIEPGNEEVLNAIKEWFKIYE</sequence>
<reference evidence="3" key="2">
    <citation type="submission" date="2013-10" db="EMBL/GenBank/DDBJ databases">
        <authorList>
            <person name="Aslett M."/>
        </authorList>
    </citation>
    <scope>NUCLEOTIDE SEQUENCE [LARGE SCALE GENOMIC DNA]</scope>
    <source>
        <strain evidence="3">Houghton</strain>
    </source>
</reference>
<dbReference type="InterPro" id="IPR029058">
    <property type="entry name" value="AB_hydrolase_fold"/>
</dbReference>
<name>U6GZD3_9EIME</name>
<accession>U6GZD3</accession>
<evidence type="ECO:0000313" key="3">
    <source>
        <dbReference type="EMBL" id="CDI85671.1"/>
    </source>
</evidence>
<feature type="domain" description="Serine aminopeptidase S33" evidence="2">
    <location>
        <begin position="311"/>
        <end position="455"/>
    </location>
</feature>
<keyword evidence="4" id="KW-1185">Reference proteome</keyword>
<evidence type="ECO:0000259" key="2">
    <source>
        <dbReference type="Pfam" id="PF12146"/>
    </source>
</evidence>
<dbReference type="AlphaFoldDB" id="U6GZD3"/>
<dbReference type="PANTHER" id="PTHR11614">
    <property type="entry name" value="PHOSPHOLIPASE-RELATED"/>
    <property type="match status" value="1"/>
</dbReference>
<feature type="domain" description="Serine aminopeptidase S33" evidence="2">
    <location>
        <begin position="127"/>
        <end position="215"/>
    </location>
</feature>
<dbReference type="Proteomes" id="UP000018201">
    <property type="component" value="Unassembled WGS sequence"/>
</dbReference>
<reference evidence="3" key="1">
    <citation type="submission" date="2013-10" db="EMBL/GenBank/DDBJ databases">
        <title>Genomic analysis of the causative agents of coccidiosis in chickens.</title>
        <authorList>
            <person name="Reid A.J."/>
            <person name="Blake D."/>
            <person name="Billington K."/>
            <person name="Browne H."/>
            <person name="Dunn M."/>
            <person name="Hung S."/>
            <person name="Kawahara F."/>
            <person name="Miranda-Saavedra D."/>
            <person name="Mourier T."/>
            <person name="Nagra H."/>
            <person name="Otto T.D."/>
            <person name="Rawlings N."/>
            <person name="Sanchez A."/>
            <person name="Sanders M."/>
            <person name="Subramaniam C."/>
            <person name="Tay Y."/>
            <person name="Dear P."/>
            <person name="Doerig C."/>
            <person name="Gruber A."/>
            <person name="Parkinson J."/>
            <person name="Shirley M."/>
            <person name="Wan K.L."/>
            <person name="Berriman M."/>
            <person name="Tomley F."/>
            <person name="Pain A."/>
        </authorList>
    </citation>
    <scope>NUCLEOTIDE SEQUENCE [LARGE SCALE GENOMIC DNA]</scope>
    <source>
        <strain evidence="3">Houghton</strain>
    </source>
</reference>
<organism evidence="3 4">
    <name type="scientific">Eimeria praecox</name>
    <dbReference type="NCBI Taxonomy" id="51316"/>
    <lineage>
        <taxon>Eukaryota</taxon>
        <taxon>Sar</taxon>
        <taxon>Alveolata</taxon>
        <taxon>Apicomplexa</taxon>
        <taxon>Conoidasida</taxon>
        <taxon>Coccidia</taxon>
        <taxon>Eucoccidiorida</taxon>
        <taxon>Eimeriorina</taxon>
        <taxon>Eimeriidae</taxon>
        <taxon>Eimeria</taxon>
    </lineage>
</organism>
<feature type="region of interest" description="Disordered" evidence="1">
    <location>
        <begin position="249"/>
        <end position="273"/>
    </location>
</feature>
<dbReference type="InterPro" id="IPR051044">
    <property type="entry name" value="MAG_DAG_Lipase"/>
</dbReference>
<gene>
    <name evidence="3" type="ORF">EPH_0059680</name>
</gene>